<dbReference type="CDD" id="cd01108">
    <property type="entry name" value="HTH_CueR"/>
    <property type="match status" value="1"/>
</dbReference>
<reference evidence="7 8" key="1">
    <citation type="submission" date="2018-10" db="EMBL/GenBank/DDBJ databases">
        <title>Comparative analysis of microorganisms from saline springs in Andes Mountain Range, Colombia.</title>
        <authorList>
            <person name="Rubin E."/>
        </authorList>
    </citation>
    <scope>NUCLEOTIDE SEQUENCE [LARGE SCALE GENOMIC DNA]</scope>
    <source>
        <strain evidence="7 8">USBA 36</strain>
    </source>
</reference>
<dbReference type="SUPFAM" id="SSF46955">
    <property type="entry name" value="Putative DNA-binding domain"/>
    <property type="match status" value="1"/>
</dbReference>
<gene>
    <name evidence="7" type="ORF">BCL74_0752</name>
</gene>
<accession>A0A420WQ45</accession>
<dbReference type="EMBL" id="RBIG01000001">
    <property type="protein sequence ID" value="RKQ72982.1"/>
    <property type="molecule type" value="Genomic_DNA"/>
</dbReference>
<dbReference type="GO" id="GO:0003700">
    <property type="term" value="F:DNA-binding transcription factor activity"/>
    <property type="evidence" value="ECO:0007669"/>
    <property type="project" value="InterPro"/>
</dbReference>
<evidence type="ECO:0000256" key="1">
    <source>
        <dbReference type="ARBA" id="ARBA00004496"/>
    </source>
</evidence>
<dbReference type="GO" id="GO:0005507">
    <property type="term" value="F:copper ion binding"/>
    <property type="evidence" value="ECO:0007669"/>
    <property type="project" value="InterPro"/>
</dbReference>
<dbReference type="InterPro" id="IPR015358">
    <property type="entry name" value="Tscrpt_reg_MerR_DNA-bd"/>
</dbReference>
<dbReference type="RefSeq" id="WP_008944692.1">
    <property type="nucleotide sequence ID" value="NZ_RBIG01000001.1"/>
</dbReference>
<evidence type="ECO:0000256" key="5">
    <source>
        <dbReference type="ARBA" id="ARBA00023163"/>
    </source>
</evidence>
<keyword evidence="4" id="KW-0238">DNA-binding</keyword>
<evidence type="ECO:0000259" key="6">
    <source>
        <dbReference type="PROSITE" id="PS50937"/>
    </source>
</evidence>
<evidence type="ECO:0000313" key="8">
    <source>
        <dbReference type="Proteomes" id="UP000277424"/>
    </source>
</evidence>
<keyword evidence="3" id="KW-0805">Transcription regulation</keyword>
<proteinExistence type="predicted"/>
<dbReference type="SMART" id="SM00422">
    <property type="entry name" value="HTH_MERR"/>
    <property type="match status" value="1"/>
</dbReference>
<keyword evidence="5" id="KW-0804">Transcription</keyword>
<dbReference type="InterPro" id="IPR047057">
    <property type="entry name" value="MerR_fam"/>
</dbReference>
<dbReference type="PRINTS" id="PR00040">
    <property type="entry name" value="HTHMERR"/>
</dbReference>
<keyword evidence="2" id="KW-0963">Cytoplasm</keyword>
<feature type="domain" description="HTH merR-type" evidence="6">
    <location>
        <begin position="1"/>
        <end position="69"/>
    </location>
</feature>
<protein>
    <submittedName>
        <fullName evidence="7">MerR family copper efflux transcriptional regulator</fullName>
    </submittedName>
</protein>
<dbReference type="Pfam" id="PF09278">
    <property type="entry name" value="MerR-DNA-bind"/>
    <property type="match status" value="1"/>
</dbReference>
<dbReference type="PROSITE" id="PS50937">
    <property type="entry name" value="HTH_MERR_2"/>
    <property type="match status" value="1"/>
</dbReference>
<organism evidence="7 8">
    <name type="scientific">Oceanibaculum indicum</name>
    <dbReference type="NCBI Taxonomy" id="526216"/>
    <lineage>
        <taxon>Bacteria</taxon>
        <taxon>Pseudomonadati</taxon>
        <taxon>Pseudomonadota</taxon>
        <taxon>Alphaproteobacteria</taxon>
        <taxon>Rhodospirillales</taxon>
        <taxon>Oceanibaculaceae</taxon>
        <taxon>Oceanibaculum</taxon>
    </lineage>
</organism>
<dbReference type="InterPro" id="IPR000551">
    <property type="entry name" value="MerR-type_HTH_dom"/>
</dbReference>
<dbReference type="GO" id="GO:0003677">
    <property type="term" value="F:DNA binding"/>
    <property type="evidence" value="ECO:0007669"/>
    <property type="project" value="UniProtKB-KW"/>
</dbReference>
<dbReference type="Gene3D" id="1.10.1660.10">
    <property type="match status" value="1"/>
</dbReference>
<evidence type="ECO:0000256" key="3">
    <source>
        <dbReference type="ARBA" id="ARBA00023015"/>
    </source>
</evidence>
<name>A0A420WQ45_9PROT</name>
<dbReference type="GO" id="GO:0005737">
    <property type="term" value="C:cytoplasm"/>
    <property type="evidence" value="ECO:0007669"/>
    <property type="project" value="UniProtKB-SubCell"/>
</dbReference>
<comment type="subcellular location">
    <subcellularLocation>
        <location evidence="1">Cytoplasm</location>
    </subcellularLocation>
</comment>
<dbReference type="InterPro" id="IPR009061">
    <property type="entry name" value="DNA-bd_dom_put_sf"/>
</dbReference>
<sequence length="131" mass="14671">MNIGQAASASGVPAKTIRYYESIGLLKPAPRSEGGYRVYGDTDLRVLKFIQRARSLGFSVKDVGNLLQLWSDRERSSADVKAVALRHVEEIDRKLAELQSMRDTLIYLTHRCHGDDRPDCPIIEDLARAEA</sequence>
<dbReference type="GO" id="GO:0045893">
    <property type="term" value="P:positive regulation of DNA-templated transcription"/>
    <property type="evidence" value="ECO:0007669"/>
    <property type="project" value="InterPro"/>
</dbReference>
<dbReference type="OrthoDB" id="9802944at2"/>
<evidence type="ECO:0000313" key="7">
    <source>
        <dbReference type="EMBL" id="RKQ72982.1"/>
    </source>
</evidence>
<dbReference type="InterPro" id="IPR011789">
    <property type="entry name" value="CueR"/>
</dbReference>
<dbReference type="PANTHER" id="PTHR30204:SF94">
    <property type="entry name" value="HEAVY METAL-DEPENDENT TRANSCRIPTIONAL REGULATOR HI_0293-RELATED"/>
    <property type="match status" value="1"/>
</dbReference>
<dbReference type="AlphaFoldDB" id="A0A420WQ45"/>
<evidence type="ECO:0000256" key="2">
    <source>
        <dbReference type="ARBA" id="ARBA00022490"/>
    </source>
</evidence>
<dbReference type="PANTHER" id="PTHR30204">
    <property type="entry name" value="REDOX-CYCLING DRUG-SENSING TRANSCRIPTIONAL ACTIVATOR SOXR"/>
    <property type="match status" value="1"/>
</dbReference>
<dbReference type="Pfam" id="PF00376">
    <property type="entry name" value="MerR"/>
    <property type="match status" value="1"/>
</dbReference>
<evidence type="ECO:0000256" key="4">
    <source>
        <dbReference type="ARBA" id="ARBA00023125"/>
    </source>
</evidence>
<dbReference type="NCBIfam" id="TIGR02044">
    <property type="entry name" value="CueR"/>
    <property type="match status" value="1"/>
</dbReference>
<dbReference type="Proteomes" id="UP000277424">
    <property type="component" value="Unassembled WGS sequence"/>
</dbReference>
<comment type="caution">
    <text evidence="7">The sequence shown here is derived from an EMBL/GenBank/DDBJ whole genome shotgun (WGS) entry which is preliminary data.</text>
</comment>